<accession>A0ABU8HD47</accession>
<dbReference type="EMBL" id="JBBAXC010000006">
    <property type="protein sequence ID" value="MEI5907106.1"/>
    <property type="molecule type" value="Genomic_DNA"/>
</dbReference>
<name>A0ABU8HD47_9BACI</name>
<dbReference type="RefSeq" id="WP_336586545.1">
    <property type="nucleotide sequence ID" value="NZ_JBBAXC010000006.1"/>
</dbReference>
<keyword evidence="2" id="KW-1185">Reference proteome</keyword>
<protein>
    <submittedName>
        <fullName evidence="1">Z-ring formation inhibitor MciZ</fullName>
    </submittedName>
</protein>
<dbReference type="InterPro" id="IPR025177">
    <property type="entry name" value="MciZ"/>
</dbReference>
<organism evidence="1 2">
    <name type="scientific">Bacillus spongiae</name>
    <dbReference type="NCBI Taxonomy" id="2683610"/>
    <lineage>
        <taxon>Bacteria</taxon>
        <taxon>Bacillati</taxon>
        <taxon>Bacillota</taxon>
        <taxon>Bacilli</taxon>
        <taxon>Bacillales</taxon>
        <taxon>Bacillaceae</taxon>
        <taxon>Bacillus</taxon>
    </lineage>
</organism>
<dbReference type="Proteomes" id="UP001312865">
    <property type="component" value="Unassembled WGS sequence"/>
</dbReference>
<proteinExistence type="predicted"/>
<evidence type="ECO:0000313" key="2">
    <source>
        <dbReference type="Proteomes" id="UP001312865"/>
    </source>
</evidence>
<reference evidence="1 2" key="1">
    <citation type="journal article" date="2018" name="J. Microbiol.">
        <title>Bacillus spongiae sp. nov., isolated from sponge of Jeju Island.</title>
        <authorList>
            <person name="Lee G.E."/>
            <person name="Im W.T."/>
            <person name="Park J.S."/>
        </authorList>
    </citation>
    <scope>NUCLEOTIDE SEQUENCE [LARGE SCALE GENOMIC DNA]</scope>
    <source>
        <strain evidence="1 2">135PIL107-10</strain>
    </source>
</reference>
<evidence type="ECO:0000313" key="1">
    <source>
        <dbReference type="EMBL" id="MEI5907106.1"/>
    </source>
</evidence>
<sequence length="44" mass="5261">MKVYVRKNGVIISGKAWEIRAALVHYQKSYRFVNEWIKEIHKNG</sequence>
<comment type="caution">
    <text evidence="1">The sequence shown here is derived from an EMBL/GenBank/DDBJ whole genome shotgun (WGS) entry which is preliminary data.</text>
</comment>
<gene>
    <name evidence="1" type="primary">mciZ</name>
    <name evidence="1" type="ORF">WAK64_08555</name>
</gene>
<dbReference type="Pfam" id="PF13072">
    <property type="entry name" value="MciZ"/>
    <property type="match status" value="1"/>
</dbReference>